<dbReference type="WBParaSite" id="L893_g18675.t1">
    <property type="protein sequence ID" value="L893_g18675.t1"/>
    <property type="gene ID" value="L893_g18675"/>
</dbReference>
<protein>
    <recommendedName>
        <fullName evidence="3">ubiquitinyl hydrolase 1</fullName>
        <ecNumber evidence="3">3.4.19.12</ecNumber>
    </recommendedName>
</protein>
<evidence type="ECO:0000256" key="3">
    <source>
        <dbReference type="ARBA" id="ARBA00012759"/>
    </source>
</evidence>
<dbReference type="GO" id="GO:0004843">
    <property type="term" value="F:cysteine-type deubiquitinase activity"/>
    <property type="evidence" value="ECO:0007669"/>
    <property type="project" value="UniProtKB-EC"/>
</dbReference>
<keyword evidence="10" id="KW-1185">Reference proteome</keyword>
<proteinExistence type="inferred from homology"/>
<dbReference type="EC" id="3.4.19.12" evidence="3"/>
<evidence type="ECO:0000256" key="5">
    <source>
        <dbReference type="ARBA" id="ARBA00022786"/>
    </source>
</evidence>
<accession>A0A1I7YQ44</accession>
<dbReference type="InterPro" id="IPR018200">
    <property type="entry name" value="USP_CS"/>
</dbReference>
<dbReference type="PANTHER" id="PTHR21646">
    <property type="entry name" value="UBIQUITIN CARBOXYL-TERMINAL HYDROLASE"/>
    <property type="match status" value="1"/>
</dbReference>
<dbReference type="Pfam" id="PF00443">
    <property type="entry name" value="UCH"/>
    <property type="match status" value="1"/>
</dbReference>
<comment type="similarity">
    <text evidence="2">Belongs to the peptidase C19 family.</text>
</comment>
<dbReference type="InterPro" id="IPR028889">
    <property type="entry name" value="USP"/>
</dbReference>
<dbReference type="SUPFAM" id="SSF54001">
    <property type="entry name" value="Cysteine proteinases"/>
    <property type="match status" value="1"/>
</dbReference>
<evidence type="ECO:0000313" key="10">
    <source>
        <dbReference type="Proteomes" id="UP000095287"/>
    </source>
</evidence>
<dbReference type="InterPro" id="IPR050185">
    <property type="entry name" value="Ub_carboxyl-term_hydrolase"/>
</dbReference>
<comment type="catalytic activity">
    <reaction evidence="1">
        <text>Thiol-dependent hydrolysis of ester, thioester, amide, peptide and isopeptide bonds formed by the C-terminal Gly of ubiquitin (a 76-residue protein attached to proteins as an intracellular targeting signal).</text>
        <dbReference type="EC" id="3.4.19.12"/>
    </reaction>
</comment>
<evidence type="ECO:0000256" key="7">
    <source>
        <dbReference type="ARBA" id="ARBA00022807"/>
    </source>
</evidence>
<evidence type="ECO:0000256" key="8">
    <source>
        <dbReference type="SAM" id="MobiDB-lite"/>
    </source>
</evidence>
<evidence type="ECO:0000256" key="1">
    <source>
        <dbReference type="ARBA" id="ARBA00000707"/>
    </source>
</evidence>
<evidence type="ECO:0000256" key="2">
    <source>
        <dbReference type="ARBA" id="ARBA00009085"/>
    </source>
</evidence>
<dbReference type="CDD" id="cd02674">
    <property type="entry name" value="Peptidase_C19R"/>
    <property type="match status" value="1"/>
</dbReference>
<keyword evidence="6" id="KW-0378">Hydrolase</keyword>
<sequence>MRQLNTTNKLGTQGELAKAYGSLIHQMWSGQHSFVVPHEFKARIKFDHFCFLSLSLPAISPSENNVDISKCFDLFTREEKLGEDNLSSCSQCKEKRQCSKKLDLWKLPDTLIVHLKRFQYTSSNTCEKLNYPVKFPVRGFDLTDRVLEKSGKEYVYDLIAISDHSGGLEGGHYTAVGLNNGKWYKFDDSSASELGDLPDEMPSRGAYMLFYQRRDTLESNAPRKCDGNGPATNEAASTNGATDVGTSSESENTIQIVINVYTTVGFVM</sequence>
<dbReference type="InterPro" id="IPR001394">
    <property type="entry name" value="Peptidase_C19_UCH"/>
</dbReference>
<keyword evidence="5" id="KW-0833">Ubl conjugation pathway</keyword>
<dbReference type="PROSITE" id="PS50235">
    <property type="entry name" value="USP_3"/>
    <property type="match status" value="1"/>
</dbReference>
<dbReference type="Proteomes" id="UP000095287">
    <property type="component" value="Unplaced"/>
</dbReference>
<evidence type="ECO:0000259" key="9">
    <source>
        <dbReference type="PROSITE" id="PS50235"/>
    </source>
</evidence>
<feature type="region of interest" description="Disordered" evidence="8">
    <location>
        <begin position="219"/>
        <end position="249"/>
    </location>
</feature>
<dbReference type="GO" id="GO:0006508">
    <property type="term" value="P:proteolysis"/>
    <property type="evidence" value="ECO:0007669"/>
    <property type="project" value="UniProtKB-KW"/>
</dbReference>
<dbReference type="PANTHER" id="PTHR21646:SF24">
    <property type="entry name" value="UBIQUITIN CARBOXYL-TERMINAL HYDROLASE"/>
    <property type="match status" value="1"/>
</dbReference>
<dbReference type="PROSITE" id="PS00973">
    <property type="entry name" value="USP_2"/>
    <property type="match status" value="1"/>
</dbReference>
<feature type="compositionally biased region" description="Polar residues" evidence="8">
    <location>
        <begin position="230"/>
        <end position="249"/>
    </location>
</feature>
<evidence type="ECO:0000256" key="4">
    <source>
        <dbReference type="ARBA" id="ARBA00022670"/>
    </source>
</evidence>
<keyword evidence="7" id="KW-0788">Thiol protease</keyword>
<dbReference type="Gene3D" id="3.90.70.10">
    <property type="entry name" value="Cysteine proteinases"/>
    <property type="match status" value="1"/>
</dbReference>
<feature type="domain" description="USP" evidence="9">
    <location>
        <begin position="1"/>
        <end position="214"/>
    </location>
</feature>
<dbReference type="AlphaFoldDB" id="A0A1I7YQ44"/>
<name>A0A1I7YQ44_9BILA</name>
<evidence type="ECO:0000256" key="6">
    <source>
        <dbReference type="ARBA" id="ARBA00022801"/>
    </source>
</evidence>
<dbReference type="InterPro" id="IPR038765">
    <property type="entry name" value="Papain-like_cys_pep_sf"/>
</dbReference>
<evidence type="ECO:0000313" key="11">
    <source>
        <dbReference type="WBParaSite" id="L893_g18675.t1"/>
    </source>
</evidence>
<dbReference type="GO" id="GO:0016579">
    <property type="term" value="P:protein deubiquitination"/>
    <property type="evidence" value="ECO:0007669"/>
    <property type="project" value="InterPro"/>
</dbReference>
<reference evidence="11" key="1">
    <citation type="submission" date="2016-11" db="UniProtKB">
        <authorList>
            <consortium name="WormBaseParasite"/>
        </authorList>
    </citation>
    <scope>IDENTIFICATION</scope>
</reference>
<organism evidence="10 11">
    <name type="scientific">Steinernema glaseri</name>
    <dbReference type="NCBI Taxonomy" id="37863"/>
    <lineage>
        <taxon>Eukaryota</taxon>
        <taxon>Metazoa</taxon>
        <taxon>Ecdysozoa</taxon>
        <taxon>Nematoda</taxon>
        <taxon>Chromadorea</taxon>
        <taxon>Rhabditida</taxon>
        <taxon>Tylenchina</taxon>
        <taxon>Panagrolaimomorpha</taxon>
        <taxon>Strongyloidoidea</taxon>
        <taxon>Steinernematidae</taxon>
        <taxon>Steinernema</taxon>
    </lineage>
</organism>
<keyword evidence="4" id="KW-0645">Protease</keyword>